<dbReference type="OrthoDB" id="5970at2759"/>
<dbReference type="InterPro" id="IPR036875">
    <property type="entry name" value="Znf_CCHC_sf"/>
</dbReference>
<keyword evidence="5" id="KW-1185">Reference proteome</keyword>
<evidence type="ECO:0000256" key="2">
    <source>
        <dbReference type="SAM" id="MobiDB-lite"/>
    </source>
</evidence>
<reference evidence="4" key="1">
    <citation type="submission" date="2021-05" db="EMBL/GenBank/DDBJ databases">
        <title>A free-living protist that lacks canonical eukaryotic 1 DNA replication and segregation systems.</title>
        <authorList>
            <person name="Salas-Leiva D.E."/>
            <person name="Tromer E.C."/>
            <person name="Curtis B.A."/>
            <person name="Jerlstrom-Hultqvist J."/>
            <person name="Kolisko M."/>
            <person name="Yi Z."/>
            <person name="Salas-Leiva J.S."/>
            <person name="Gallot-Lavallee L."/>
            <person name="Kops G.J.P.L."/>
            <person name="Archibald J.M."/>
            <person name="Simpson A.G.B."/>
            <person name="Roger A.J."/>
        </authorList>
    </citation>
    <scope>NUCLEOTIDE SEQUENCE</scope>
    <source>
        <strain evidence="4">BICM</strain>
    </source>
</reference>
<dbReference type="GO" id="GO:0008270">
    <property type="term" value="F:zinc ion binding"/>
    <property type="evidence" value="ECO:0007669"/>
    <property type="project" value="UniProtKB-KW"/>
</dbReference>
<evidence type="ECO:0000313" key="4">
    <source>
        <dbReference type="EMBL" id="KAG9397698.1"/>
    </source>
</evidence>
<feature type="region of interest" description="Disordered" evidence="2">
    <location>
        <begin position="119"/>
        <end position="187"/>
    </location>
</feature>
<evidence type="ECO:0000256" key="1">
    <source>
        <dbReference type="PROSITE-ProRule" id="PRU00047"/>
    </source>
</evidence>
<keyword evidence="1" id="KW-0863">Zinc-finger</keyword>
<dbReference type="SMART" id="SM00343">
    <property type="entry name" value="ZnF_C2HC"/>
    <property type="match status" value="1"/>
</dbReference>
<dbReference type="GO" id="GO:0003676">
    <property type="term" value="F:nucleic acid binding"/>
    <property type="evidence" value="ECO:0007669"/>
    <property type="project" value="InterPro"/>
</dbReference>
<dbReference type="Gene3D" id="4.10.60.10">
    <property type="entry name" value="Zinc finger, CCHC-type"/>
    <property type="match status" value="1"/>
</dbReference>
<gene>
    <name evidence="4" type="ORF">J8273_0830</name>
</gene>
<keyword evidence="1" id="KW-0479">Metal-binding</keyword>
<feature type="domain" description="CCHC-type" evidence="3">
    <location>
        <begin position="182"/>
        <end position="197"/>
    </location>
</feature>
<dbReference type="InterPro" id="IPR001878">
    <property type="entry name" value="Znf_CCHC"/>
</dbReference>
<evidence type="ECO:0000259" key="3">
    <source>
        <dbReference type="PROSITE" id="PS50158"/>
    </source>
</evidence>
<dbReference type="PROSITE" id="PS50158">
    <property type="entry name" value="ZF_CCHC"/>
    <property type="match status" value="1"/>
</dbReference>
<evidence type="ECO:0000313" key="5">
    <source>
        <dbReference type="Proteomes" id="UP000717585"/>
    </source>
</evidence>
<organism evidence="4 5">
    <name type="scientific">Carpediemonas membranifera</name>
    <dbReference type="NCBI Taxonomy" id="201153"/>
    <lineage>
        <taxon>Eukaryota</taxon>
        <taxon>Metamonada</taxon>
        <taxon>Carpediemonas-like organisms</taxon>
        <taxon>Carpediemonas</taxon>
    </lineage>
</organism>
<accession>A0A8J6B8A7</accession>
<dbReference type="SUPFAM" id="SSF57756">
    <property type="entry name" value="Retrovirus zinc finger-like domains"/>
    <property type="match status" value="1"/>
</dbReference>
<sequence>MKKSGAEDLAFQAVVDAIKPQSAILQRQLFQLSVKGVHSGRFTQYLDKFRTRYRIIKPDLAPATIRQMFLNGILDEFLREEVKDAVVGMSLDETFITSLMICKKLEEARLISESYASLHPVSSTHPGSRVKSSRARPGRQERQQARPDQPPLQRQAPEPPHAYNHSSSQPDTRRPDRASKQCQNCGKQGHFARDCKRDKIKCAKCV</sequence>
<dbReference type="Proteomes" id="UP000717585">
    <property type="component" value="Unassembled WGS sequence"/>
</dbReference>
<name>A0A8J6B8A7_9EUKA</name>
<proteinExistence type="predicted"/>
<dbReference type="EMBL" id="JAHDYR010000001">
    <property type="protein sequence ID" value="KAG9397698.1"/>
    <property type="molecule type" value="Genomic_DNA"/>
</dbReference>
<dbReference type="AlphaFoldDB" id="A0A8J6B8A7"/>
<protein>
    <submittedName>
        <fullName evidence="4">Zinc knuckle</fullName>
    </submittedName>
</protein>
<keyword evidence="1" id="KW-0862">Zinc</keyword>
<comment type="caution">
    <text evidence="4">The sequence shown here is derived from an EMBL/GenBank/DDBJ whole genome shotgun (WGS) entry which is preliminary data.</text>
</comment>
<dbReference type="Pfam" id="PF00098">
    <property type="entry name" value="zf-CCHC"/>
    <property type="match status" value="1"/>
</dbReference>